<protein>
    <submittedName>
        <fullName evidence="4">Peptidoglycan/LPS O-acetylase OafA/YrhL</fullName>
    </submittedName>
</protein>
<evidence type="ECO:0000313" key="4">
    <source>
        <dbReference type="EMBL" id="MDQ1119074.1"/>
    </source>
</evidence>
<name>A0AAW8GDF3_9GAMM</name>
<evidence type="ECO:0000256" key="2">
    <source>
        <dbReference type="SAM" id="Phobius"/>
    </source>
</evidence>
<keyword evidence="2" id="KW-0472">Membrane</keyword>
<dbReference type="GO" id="GO:0016020">
    <property type="term" value="C:membrane"/>
    <property type="evidence" value="ECO:0007669"/>
    <property type="project" value="TreeGrafter"/>
</dbReference>
<dbReference type="InterPro" id="IPR050879">
    <property type="entry name" value="Acyltransferase_3"/>
</dbReference>
<dbReference type="Proteomes" id="UP001234354">
    <property type="component" value="Unassembled WGS sequence"/>
</dbReference>
<feature type="transmembrane region" description="Helical" evidence="2">
    <location>
        <begin position="268"/>
        <end position="288"/>
    </location>
</feature>
<accession>A0AAW8GDF3</accession>
<feature type="transmembrane region" description="Helical" evidence="2">
    <location>
        <begin position="308"/>
        <end position="328"/>
    </location>
</feature>
<dbReference type="EMBL" id="JAUTBB010000001">
    <property type="protein sequence ID" value="MDQ1119074.1"/>
    <property type="molecule type" value="Genomic_DNA"/>
</dbReference>
<feature type="domain" description="Acyltransferase 3" evidence="3">
    <location>
        <begin position="71"/>
        <end position="392"/>
    </location>
</feature>
<feature type="transmembrane region" description="Helical" evidence="2">
    <location>
        <begin position="349"/>
        <end position="368"/>
    </location>
</feature>
<dbReference type="PANTHER" id="PTHR23028:SF53">
    <property type="entry name" value="ACYL_TRANSF_3 DOMAIN-CONTAINING PROTEIN"/>
    <property type="match status" value="1"/>
</dbReference>
<dbReference type="GO" id="GO:0016747">
    <property type="term" value="F:acyltransferase activity, transferring groups other than amino-acyl groups"/>
    <property type="evidence" value="ECO:0007669"/>
    <property type="project" value="InterPro"/>
</dbReference>
<feature type="region of interest" description="Disordered" evidence="1">
    <location>
        <begin position="1"/>
        <end position="32"/>
    </location>
</feature>
<dbReference type="GO" id="GO:0000271">
    <property type="term" value="P:polysaccharide biosynthetic process"/>
    <property type="evidence" value="ECO:0007669"/>
    <property type="project" value="TreeGrafter"/>
</dbReference>
<organism evidence="4 5">
    <name type="scientific">Pseudoxanthomonas winnipegensis</name>
    <dbReference type="NCBI Taxonomy" id="2480810"/>
    <lineage>
        <taxon>Bacteria</taxon>
        <taxon>Pseudomonadati</taxon>
        <taxon>Pseudomonadota</taxon>
        <taxon>Gammaproteobacteria</taxon>
        <taxon>Lysobacterales</taxon>
        <taxon>Lysobacteraceae</taxon>
        <taxon>Pseudoxanthomonas</taxon>
    </lineage>
</organism>
<comment type="caution">
    <text evidence="4">The sequence shown here is derived from an EMBL/GenBank/DDBJ whole genome shotgun (WGS) entry which is preliminary data.</text>
</comment>
<evidence type="ECO:0000259" key="3">
    <source>
        <dbReference type="Pfam" id="PF01757"/>
    </source>
</evidence>
<dbReference type="InterPro" id="IPR002656">
    <property type="entry name" value="Acyl_transf_3_dom"/>
</dbReference>
<reference evidence="4" key="1">
    <citation type="submission" date="2023-07" db="EMBL/GenBank/DDBJ databases">
        <title>Functional and genomic diversity of the sorghum phyllosphere microbiome.</title>
        <authorList>
            <person name="Shade A."/>
        </authorList>
    </citation>
    <scope>NUCLEOTIDE SEQUENCE</scope>
    <source>
        <strain evidence="4">SORGH_AS_0908</strain>
    </source>
</reference>
<feature type="transmembrane region" description="Helical" evidence="2">
    <location>
        <begin position="142"/>
        <end position="163"/>
    </location>
</feature>
<feature type="transmembrane region" description="Helical" evidence="2">
    <location>
        <begin position="214"/>
        <end position="230"/>
    </location>
</feature>
<feature type="transmembrane region" description="Helical" evidence="2">
    <location>
        <begin position="183"/>
        <end position="207"/>
    </location>
</feature>
<keyword evidence="2" id="KW-0812">Transmembrane</keyword>
<proteinExistence type="predicted"/>
<dbReference type="PANTHER" id="PTHR23028">
    <property type="entry name" value="ACETYLTRANSFERASE"/>
    <property type="match status" value="1"/>
</dbReference>
<feature type="transmembrane region" description="Helical" evidence="2">
    <location>
        <begin position="236"/>
        <end position="256"/>
    </location>
</feature>
<evidence type="ECO:0000256" key="1">
    <source>
        <dbReference type="SAM" id="MobiDB-lite"/>
    </source>
</evidence>
<dbReference type="Pfam" id="PF01757">
    <property type="entry name" value="Acyl_transf_3"/>
    <property type="match status" value="1"/>
</dbReference>
<dbReference type="AlphaFoldDB" id="A0AAW8GDF3"/>
<sequence length="416" mass="44901">MRNPPYLQPAADAGALSTSPIPAATHSRDGGNVGAATAATGIYRESLIAAVTAPTEAERRVVSVGKEHMPALDGVRGLAALAVVVSHLPGKSAAWDRVNFGACGVLLFFALSGFLMAYLHLHQDFNAQTVRRFCVARVARIVPLYYLVVVLSFLVSYFVHQGFHYQMDAAQLVRHLAFVGSVGVFWSVGPEFQFYGFFVLLWGLTLLRGTPRSLALAALGLFVLASYVTSPALPGVLFVTKLHIFLAGVAVSMLRWRLLQRQALLRPASIGGLQLLACLGVVLLLIPYQHMLLPLFPAGEVAEHEHWYYSDLARTLMAALAVLAFSFRTRASDALLANAAVRELGRTSFSLYLLHMPVLDAMQALGLFGRINPWVAGIGCVLASVALAALVNRAIETPARRWVTRRLGASHPVPAG</sequence>
<evidence type="ECO:0000313" key="5">
    <source>
        <dbReference type="Proteomes" id="UP001234354"/>
    </source>
</evidence>
<feature type="transmembrane region" description="Helical" evidence="2">
    <location>
        <begin position="374"/>
        <end position="395"/>
    </location>
</feature>
<feature type="transmembrane region" description="Helical" evidence="2">
    <location>
        <begin position="98"/>
        <end position="121"/>
    </location>
</feature>
<gene>
    <name evidence="4" type="ORF">QE383_001382</name>
</gene>
<keyword evidence="2" id="KW-1133">Transmembrane helix</keyword>